<evidence type="ECO:0000313" key="4">
    <source>
        <dbReference type="EMBL" id="PSN69541.1"/>
    </source>
</evidence>
<dbReference type="GO" id="GO:0005634">
    <property type="term" value="C:nucleus"/>
    <property type="evidence" value="ECO:0007669"/>
    <property type="project" value="UniProtKB-SubCell"/>
</dbReference>
<evidence type="ECO:0000259" key="3">
    <source>
        <dbReference type="PROSITE" id="PS50048"/>
    </source>
</evidence>
<dbReference type="EMBL" id="KZ678132">
    <property type="protein sequence ID" value="PSN69541.1"/>
    <property type="molecule type" value="Genomic_DNA"/>
</dbReference>
<keyword evidence="5" id="KW-1185">Reference proteome</keyword>
<gene>
    <name evidence="4" type="ORF">BS50DRAFT_290237</name>
</gene>
<dbReference type="InterPro" id="IPR021858">
    <property type="entry name" value="Fun_TF"/>
</dbReference>
<dbReference type="AlphaFoldDB" id="A0A2T2NVS1"/>
<dbReference type="SMART" id="SM00066">
    <property type="entry name" value="GAL4"/>
    <property type="match status" value="1"/>
</dbReference>
<dbReference type="GO" id="GO:0008270">
    <property type="term" value="F:zinc ion binding"/>
    <property type="evidence" value="ECO:0007669"/>
    <property type="project" value="InterPro"/>
</dbReference>
<proteinExistence type="predicted"/>
<dbReference type="PANTHER" id="PTHR37534">
    <property type="entry name" value="TRANSCRIPTIONAL ACTIVATOR PROTEIN UGA3"/>
    <property type="match status" value="1"/>
</dbReference>
<dbReference type="GO" id="GO:0045944">
    <property type="term" value="P:positive regulation of transcription by RNA polymerase II"/>
    <property type="evidence" value="ECO:0007669"/>
    <property type="project" value="TreeGrafter"/>
</dbReference>
<evidence type="ECO:0000256" key="2">
    <source>
        <dbReference type="ARBA" id="ARBA00023242"/>
    </source>
</evidence>
<evidence type="ECO:0000313" key="5">
    <source>
        <dbReference type="Proteomes" id="UP000240883"/>
    </source>
</evidence>
<dbReference type="GO" id="GO:0000976">
    <property type="term" value="F:transcription cis-regulatory region binding"/>
    <property type="evidence" value="ECO:0007669"/>
    <property type="project" value="TreeGrafter"/>
</dbReference>
<dbReference type="PROSITE" id="PS50048">
    <property type="entry name" value="ZN2_CY6_FUNGAL_2"/>
    <property type="match status" value="1"/>
</dbReference>
<dbReference type="SUPFAM" id="SSF57701">
    <property type="entry name" value="Zn2/Cys6 DNA-binding domain"/>
    <property type="match status" value="1"/>
</dbReference>
<dbReference type="OrthoDB" id="3798386at2759"/>
<dbReference type="CDD" id="cd00067">
    <property type="entry name" value="GAL4"/>
    <property type="match status" value="1"/>
</dbReference>
<dbReference type="Proteomes" id="UP000240883">
    <property type="component" value="Unassembled WGS sequence"/>
</dbReference>
<accession>A0A2T2NVS1</accession>
<comment type="subcellular location">
    <subcellularLocation>
        <location evidence="1">Nucleus</location>
    </subcellularLocation>
</comment>
<dbReference type="STRING" id="1448308.A0A2T2NVS1"/>
<organism evidence="4 5">
    <name type="scientific">Corynespora cassiicola Philippines</name>
    <dbReference type="NCBI Taxonomy" id="1448308"/>
    <lineage>
        <taxon>Eukaryota</taxon>
        <taxon>Fungi</taxon>
        <taxon>Dikarya</taxon>
        <taxon>Ascomycota</taxon>
        <taxon>Pezizomycotina</taxon>
        <taxon>Dothideomycetes</taxon>
        <taxon>Pleosporomycetidae</taxon>
        <taxon>Pleosporales</taxon>
        <taxon>Corynesporascaceae</taxon>
        <taxon>Corynespora</taxon>
    </lineage>
</organism>
<dbReference type="Pfam" id="PF11951">
    <property type="entry name" value="Fungal_trans_2"/>
    <property type="match status" value="1"/>
</dbReference>
<dbReference type="InterPro" id="IPR036864">
    <property type="entry name" value="Zn2-C6_fun-type_DNA-bd_sf"/>
</dbReference>
<evidence type="ECO:0000256" key="1">
    <source>
        <dbReference type="ARBA" id="ARBA00004123"/>
    </source>
</evidence>
<dbReference type="PROSITE" id="PS00463">
    <property type="entry name" value="ZN2_CY6_FUNGAL_1"/>
    <property type="match status" value="1"/>
</dbReference>
<dbReference type="GO" id="GO:0000981">
    <property type="term" value="F:DNA-binding transcription factor activity, RNA polymerase II-specific"/>
    <property type="evidence" value="ECO:0007669"/>
    <property type="project" value="InterPro"/>
</dbReference>
<dbReference type="Gene3D" id="4.10.240.10">
    <property type="entry name" value="Zn(2)-C6 fungal-type DNA-binding domain"/>
    <property type="match status" value="1"/>
</dbReference>
<reference evidence="4 5" key="1">
    <citation type="journal article" date="2018" name="Front. Microbiol.">
        <title>Genome-Wide Analysis of Corynespora cassiicola Leaf Fall Disease Putative Effectors.</title>
        <authorList>
            <person name="Lopez D."/>
            <person name="Ribeiro S."/>
            <person name="Label P."/>
            <person name="Fumanal B."/>
            <person name="Venisse J.S."/>
            <person name="Kohler A."/>
            <person name="de Oliveira R.R."/>
            <person name="Labutti K."/>
            <person name="Lipzen A."/>
            <person name="Lail K."/>
            <person name="Bauer D."/>
            <person name="Ohm R.A."/>
            <person name="Barry K.W."/>
            <person name="Spatafora J."/>
            <person name="Grigoriev I.V."/>
            <person name="Martin F.M."/>
            <person name="Pujade-Renaud V."/>
        </authorList>
    </citation>
    <scope>NUCLEOTIDE SEQUENCE [LARGE SCALE GENOMIC DNA]</scope>
    <source>
        <strain evidence="4 5">Philippines</strain>
    </source>
</reference>
<protein>
    <recommendedName>
        <fullName evidence="3">Zn(2)-C6 fungal-type domain-containing protein</fullName>
    </recommendedName>
</protein>
<dbReference type="Pfam" id="PF00172">
    <property type="entry name" value="Zn_clus"/>
    <property type="match status" value="1"/>
</dbReference>
<dbReference type="InterPro" id="IPR001138">
    <property type="entry name" value="Zn2Cys6_DnaBD"/>
</dbReference>
<name>A0A2T2NVS1_CORCC</name>
<dbReference type="PANTHER" id="PTHR37534:SF7">
    <property type="entry name" value="TRANSCRIPTIONAL ACTIVATOR PROTEIN UGA3"/>
    <property type="match status" value="1"/>
</dbReference>
<keyword evidence="2" id="KW-0539">Nucleus</keyword>
<sequence length="560" mass="63041">MSSSRGERKRTEGACAPCRRKKRKCDQLRPKCSQCIKNNDTCEISVFRSYSGQGSTRRRRLCAQPQSGSPYVSPRQCSHSDTSQYYVESFKRASGNNNGEVSVADKHSLEGHVSVLGTLPPDSNDPIHDQHRPSFSASGPECNPFNRNYLIRYAVLPSVGALERLASSSAHITKSLPQRFLWNFFLEFSQETFTCFDSKDTSRFPEFQNPFGSLIPRMAVSSGCLRAAILCFSAMQYTLRTYGGGLALRDETFYSRAIFCLISNSAETESLLPTITAGLFLHFCDQENKQNFLDVARSAAAYLADFVDNGYHPPSIEFQIVISLLRWTDISTLCSLRSVDTFIDETIHRRIELRQQEIINLDCSHLDGWINHPVFPFSTHLINPLLRLGRLIQYTTFQRSYAGATISNVEQNISQLEEDILSAVDVFRASQVTTRADCEPLTHLNAAMHSATLLLFYSRLKKMPFTATLVRQCVQELVNHVELISIGSPPCNGIFFPLIVAGCEAVDLTSRCVILNRIGNHYNIQNSEECTTSLQRIWAIRDAEPGLLWPAWRDKGLFSH</sequence>
<feature type="domain" description="Zn(2)-C6 fungal-type" evidence="3">
    <location>
        <begin position="14"/>
        <end position="44"/>
    </location>
</feature>